<dbReference type="Proteomes" id="UP001278500">
    <property type="component" value="Unassembled WGS sequence"/>
</dbReference>
<comment type="caution">
    <text evidence="2">The sequence shown here is derived from an EMBL/GenBank/DDBJ whole genome shotgun (WGS) entry which is preliminary data.</text>
</comment>
<feature type="region of interest" description="Disordered" evidence="1">
    <location>
        <begin position="59"/>
        <end position="97"/>
    </location>
</feature>
<dbReference type="GeneID" id="87860885"/>
<organism evidence="2 3">
    <name type="scientific">Neurospora tetraspora</name>
    <dbReference type="NCBI Taxonomy" id="94610"/>
    <lineage>
        <taxon>Eukaryota</taxon>
        <taxon>Fungi</taxon>
        <taxon>Dikarya</taxon>
        <taxon>Ascomycota</taxon>
        <taxon>Pezizomycotina</taxon>
        <taxon>Sordariomycetes</taxon>
        <taxon>Sordariomycetidae</taxon>
        <taxon>Sordariales</taxon>
        <taxon>Sordariaceae</taxon>
        <taxon>Neurospora</taxon>
    </lineage>
</organism>
<keyword evidence="3" id="KW-1185">Reference proteome</keyword>
<reference evidence="2" key="1">
    <citation type="journal article" date="2023" name="Mol. Phylogenet. Evol.">
        <title>Genome-scale phylogeny and comparative genomics of the fungal order Sordariales.</title>
        <authorList>
            <person name="Hensen N."/>
            <person name="Bonometti L."/>
            <person name="Westerberg I."/>
            <person name="Brannstrom I.O."/>
            <person name="Guillou S."/>
            <person name="Cros-Aarteil S."/>
            <person name="Calhoun S."/>
            <person name="Haridas S."/>
            <person name="Kuo A."/>
            <person name="Mondo S."/>
            <person name="Pangilinan J."/>
            <person name="Riley R."/>
            <person name="LaButti K."/>
            <person name="Andreopoulos B."/>
            <person name="Lipzen A."/>
            <person name="Chen C."/>
            <person name="Yan M."/>
            <person name="Daum C."/>
            <person name="Ng V."/>
            <person name="Clum A."/>
            <person name="Steindorff A."/>
            <person name="Ohm R.A."/>
            <person name="Martin F."/>
            <person name="Silar P."/>
            <person name="Natvig D.O."/>
            <person name="Lalanne C."/>
            <person name="Gautier V."/>
            <person name="Ament-Velasquez S.L."/>
            <person name="Kruys A."/>
            <person name="Hutchinson M.I."/>
            <person name="Powell A.J."/>
            <person name="Barry K."/>
            <person name="Miller A.N."/>
            <person name="Grigoriev I.V."/>
            <person name="Debuchy R."/>
            <person name="Gladieux P."/>
            <person name="Hiltunen Thoren M."/>
            <person name="Johannesson H."/>
        </authorList>
    </citation>
    <scope>NUCLEOTIDE SEQUENCE</scope>
    <source>
        <strain evidence="2">CBS 560.94</strain>
    </source>
</reference>
<feature type="compositionally biased region" description="Polar residues" evidence="1">
    <location>
        <begin position="61"/>
        <end position="88"/>
    </location>
</feature>
<dbReference type="EMBL" id="JAUEPP010000010">
    <property type="protein sequence ID" value="KAK3334684.1"/>
    <property type="molecule type" value="Genomic_DNA"/>
</dbReference>
<evidence type="ECO:0000256" key="1">
    <source>
        <dbReference type="SAM" id="MobiDB-lite"/>
    </source>
</evidence>
<accession>A0AAE0MKP8</accession>
<feature type="region of interest" description="Disordered" evidence="1">
    <location>
        <begin position="136"/>
        <end position="158"/>
    </location>
</feature>
<reference evidence="2" key="2">
    <citation type="submission" date="2023-06" db="EMBL/GenBank/DDBJ databases">
        <authorList>
            <consortium name="Lawrence Berkeley National Laboratory"/>
            <person name="Haridas S."/>
            <person name="Hensen N."/>
            <person name="Bonometti L."/>
            <person name="Westerberg I."/>
            <person name="Brannstrom I.O."/>
            <person name="Guillou S."/>
            <person name="Cros-Aarteil S."/>
            <person name="Calhoun S."/>
            <person name="Kuo A."/>
            <person name="Mondo S."/>
            <person name="Pangilinan J."/>
            <person name="Riley R."/>
            <person name="Labutti K."/>
            <person name="Andreopoulos B."/>
            <person name="Lipzen A."/>
            <person name="Chen C."/>
            <person name="Yanf M."/>
            <person name="Daum C."/>
            <person name="Ng V."/>
            <person name="Clum A."/>
            <person name="Steindorff A."/>
            <person name="Ohm R."/>
            <person name="Martin F."/>
            <person name="Silar P."/>
            <person name="Natvig D."/>
            <person name="Lalanne C."/>
            <person name="Gautier V."/>
            <person name="Ament-Velasquez S.L."/>
            <person name="Kruys A."/>
            <person name="Hutchinson M.I."/>
            <person name="Powell A.J."/>
            <person name="Barry K."/>
            <person name="Miller A.N."/>
            <person name="Grigoriev I.V."/>
            <person name="Debuchy R."/>
            <person name="Gladieux P."/>
            <person name="Thoren M.H."/>
            <person name="Johannesson H."/>
        </authorList>
    </citation>
    <scope>NUCLEOTIDE SEQUENCE</scope>
    <source>
        <strain evidence="2">CBS 560.94</strain>
    </source>
</reference>
<name>A0AAE0MKP8_9PEZI</name>
<feature type="compositionally biased region" description="Polar residues" evidence="1">
    <location>
        <begin position="136"/>
        <end position="148"/>
    </location>
</feature>
<gene>
    <name evidence="2" type="ORF">B0H65DRAFT_389055</name>
</gene>
<feature type="region of interest" description="Disordered" evidence="1">
    <location>
        <begin position="1"/>
        <end position="24"/>
    </location>
</feature>
<evidence type="ECO:0000313" key="2">
    <source>
        <dbReference type="EMBL" id="KAK3334684.1"/>
    </source>
</evidence>
<dbReference type="AlphaFoldDB" id="A0AAE0MKP8"/>
<feature type="compositionally biased region" description="Acidic residues" evidence="1">
    <location>
        <begin position="312"/>
        <end position="325"/>
    </location>
</feature>
<dbReference type="RefSeq" id="XP_062676850.1">
    <property type="nucleotide sequence ID" value="XM_062823731.1"/>
</dbReference>
<protein>
    <submittedName>
        <fullName evidence="2">Uncharacterized protein</fullName>
    </submittedName>
</protein>
<evidence type="ECO:0000313" key="3">
    <source>
        <dbReference type="Proteomes" id="UP001278500"/>
    </source>
</evidence>
<feature type="non-terminal residue" evidence="2">
    <location>
        <position position="325"/>
    </location>
</feature>
<sequence length="325" mass="36502">MPFTRTTARRSRPRANNQPPTLRRENAEVIYETVDDVDLSGGVDQLLTFFTAPTKSLLPPTLSNEMTVDATPSESLPTYAETSKAQGKSQDDKEGAQSLTSILHRKTICTICTSTTIKVAPDPNTKHQLSVFITKRSTAMSQSNNPRRSQLRDNHQRQRRLQLVPPVSLDPQPPHPRVQRQDATVRSPILEAIAAEVEEARWAALANQYMALFDQNDRPGTGARAHAFFDALAGDDHSLAELIGRQIRELIERDPVLYMWRDHEDGIVNPPPPYTAHPTKGEITVEMSPEVVLPEYTPPYTPFGQDLKWQTEAEDEEDESEVMED</sequence>
<feature type="region of interest" description="Disordered" evidence="1">
    <location>
        <begin position="295"/>
        <end position="325"/>
    </location>
</feature>
<proteinExistence type="predicted"/>